<comment type="caution">
    <text evidence="2">The sequence shown here is derived from an EMBL/GenBank/DDBJ whole genome shotgun (WGS) entry which is preliminary data.</text>
</comment>
<sequence>MTAGPLFALTLLAVLGTGLVAGVFFAFSSFVMRALALLPPAQGAAAMQSVNRTVLNPVFLGVFAGTALLSVAVVVLSIARGFADGGPWLLAGGVSYVAGTFVLTRVVHIPRNDTLMRVDADSAEGAEFWARYVPAWTRWNHVRMLASLVACAFFVVALVNG</sequence>
<dbReference type="Proteomes" id="UP000309992">
    <property type="component" value="Unassembled WGS sequence"/>
</dbReference>
<dbReference type="Pfam" id="PF08592">
    <property type="entry name" value="Anthrone_oxy"/>
    <property type="match status" value="1"/>
</dbReference>
<proteinExistence type="predicted"/>
<gene>
    <name evidence="2" type="ORF">FCN18_27610</name>
</gene>
<evidence type="ECO:0000256" key="1">
    <source>
        <dbReference type="SAM" id="Phobius"/>
    </source>
</evidence>
<feature type="transmembrane region" description="Helical" evidence="1">
    <location>
        <begin position="141"/>
        <end position="159"/>
    </location>
</feature>
<dbReference type="RefSeq" id="WP_137096471.1">
    <property type="nucleotide sequence ID" value="NZ_SWMS01000018.1"/>
</dbReference>
<protein>
    <submittedName>
        <fullName evidence="2">DUF1772 domain-containing protein</fullName>
    </submittedName>
</protein>
<accession>A0ABY2RYD2</accession>
<dbReference type="InterPro" id="IPR013901">
    <property type="entry name" value="Anthrone_oxy"/>
</dbReference>
<evidence type="ECO:0000313" key="3">
    <source>
        <dbReference type="Proteomes" id="UP000309992"/>
    </source>
</evidence>
<keyword evidence="1" id="KW-0812">Transmembrane</keyword>
<reference evidence="2 3" key="1">
    <citation type="journal article" date="2015" name="Antonie Van Leeuwenhoek">
        <title>Prauserella endophytica sp. nov., an endophytic actinobacterium isolated from Tamarix taklamakanensis.</title>
        <authorList>
            <person name="Liu J.M."/>
            <person name="Habden X."/>
            <person name="Guo L."/>
            <person name="Tuo L."/>
            <person name="Jiang Z.K."/>
            <person name="Liu S.W."/>
            <person name="Liu X.F."/>
            <person name="Chen L."/>
            <person name="Li R.F."/>
            <person name="Zhang Y.Q."/>
            <person name="Sun C.H."/>
        </authorList>
    </citation>
    <scope>NUCLEOTIDE SEQUENCE [LARGE SCALE GENOMIC DNA]</scope>
    <source>
        <strain evidence="2 3">CGMCC 4.7182</strain>
    </source>
</reference>
<keyword evidence="1" id="KW-0472">Membrane</keyword>
<dbReference type="EMBL" id="SWMS01000018">
    <property type="protein sequence ID" value="TKG65275.1"/>
    <property type="molecule type" value="Genomic_DNA"/>
</dbReference>
<organism evidence="2 3">
    <name type="scientific">Prauserella endophytica</name>
    <dbReference type="NCBI Taxonomy" id="1592324"/>
    <lineage>
        <taxon>Bacteria</taxon>
        <taxon>Bacillati</taxon>
        <taxon>Actinomycetota</taxon>
        <taxon>Actinomycetes</taxon>
        <taxon>Pseudonocardiales</taxon>
        <taxon>Pseudonocardiaceae</taxon>
        <taxon>Prauserella</taxon>
        <taxon>Prauserella coralliicola group</taxon>
    </lineage>
</organism>
<name>A0ABY2RYD2_9PSEU</name>
<feature type="transmembrane region" description="Helical" evidence="1">
    <location>
        <begin position="59"/>
        <end position="79"/>
    </location>
</feature>
<evidence type="ECO:0000313" key="2">
    <source>
        <dbReference type="EMBL" id="TKG65275.1"/>
    </source>
</evidence>
<feature type="transmembrane region" description="Helical" evidence="1">
    <location>
        <begin position="88"/>
        <end position="107"/>
    </location>
</feature>
<keyword evidence="3" id="KW-1185">Reference proteome</keyword>
<keyword evidence="1" id="KW-1133">Transmembrane helix</keyword>